<protein>
    <recommendedName>
        <fullName evidence="5">Porin</fullName>
    </recommendedName>
</protein>
<feature type="chain" id="PRO_5037845736" description="Porin" evidence="2">
    <location>
        <begin position="21"/>
        <end position="147"/>
    </location>
</feature>
<dbReference type="AlphaFoldDB" id="A0A972NZS4"/>
<evidence type="ECO:0000256" key="2">
    <source>
        <dbReference type="SAM" id="SignalP"/>
    </source>
</evidence>
<gene>
    <name evidence="3" type="ORF">GNZ13_47260</name>
</gene>
<keyword evidence="2" id="KW-0732">Signal</keyword>
<dbReference type="Gene3D" id="2.40.160.10">
    <property type="entry name" value="Porin"/>
    <property type="match status" value="1"/>
</dbReference>
<sequence>MKKASVDLLFGALFSATFFALGNPTILAASPQPSRNLPPYQDGHSNLRTDDGINRPTLPGFRGAEGLGGAIYYFRPDWSVGGAYMYMKGNDVLNNNHAHQISAVLDHTLSRRTSAYLMSVYPRTNAGAQARINGINDPNGSRAVREH</sequence>
<proteinExistence type="predicted"/>
<keyword evidence="4" id="KW-1185">Reference proteome</keyword>
<comment type="caution">
    <text evidence="3">The sequence shown here is derived from an EMBL/GenBank/DDBJ whole genome shotgun (WGS) entry which is preliminary data.</text>
</comment>
<feature type="signal peptide" evidence="2">
    <location>
        <begin position="1"/>
        <end position="20"/>
    </location>
</feature>
<dbReference type="SUPFAM" id="SSF56935">
    <property type="entry name" value="Porins"/>
    <property type="match status" value="1"/>
</dbReference>
<dbReference type="EMBL" id="WOEZ01000292">
    <property type="protein sequence ID" value="NPT61927.1"/>
    <property type="molecule type" value="Genomic_DNA"/>
</dbReference>
<dbReference type="Proteomes" id="UP000655523">
    <property type="component" value="Unassembled WGS sequence"/>
</dbReference>
<organism evidence="3 4">
    <name type="scientific">Paraburkholderia elongata</name>
    <dbReference type="NCBI Taxonomy" id="2675747"/>
    <lineage>
        <taxon>Bacteria</taxon>
        <taxon>Pseudomonadati</taxon>
        <taxon>Pseudomonadota</taxon>
        <taxon>Betaproteobacteria</taxon>
        <taxon>Burkholderiales</taxon>
        <taxon>Burkholderiaceae</taxon>
        <taxon>Paraburkholderia</taxon>
    </lineage>
</organism>
<name>A0A972NZS4_9BURK</name>
<evidence type="ECO:0008006" key="5">
    <source>
        <dbReference type="Google" id="ProtNLM"/>
    </source>
</evidence>
<evidence type="ECO:0000313" key="3">
    <source>
        <dbReference type="EMBL" id="NPT61927.1"/>
    </source>
</evidence>
<evidence type="ECO:0000313" key="4">
    <source>
        <dbReference type="Proteomes" id="UP000655523"/>
    </source>
</evidence>
<accession>A0A972NZS4</accession>
<reference evidence="3 4" key="1">
    <citation type="submission" date="2019-11" db="EMBL/GenBank/DDBJ databases">
        <title>Metabolism of dissolved organic matter in forest soils.</title>
        <authorList>
            <person name="Cyle K.T."/>
            <person name="Wilhelm R.C."/>
            <person name="Martinez C.E."/>
        </authorList>
    </citation>
    <scope>NUCLEOTIDE SEQUENCE [LARGE SCALE GENOMIC DNA]</scope>
    <source>
        <strain evidence="3 4">5N</strain>
    </source>
</reference>
<dbReference type="RefSeq" id="WP_172178026.1">
    <property type="nucleotide sequence ID" value="NZ_WOEZ01000292.1"/>
</dbReference>
<evidence type="ECO:0000256" key="1">
    <source>
        <dbReference type="SAM" id="MobiDB-lite"/>
    </source>
</evidence>
<dbReference type="InterPro" id="IPR023614">
    <property type="entry name" value="Porin_dom_sf"/>
</dbReference>
<feature type="region of interest" description="Disordered" evidence="1">
    <location>
        <begin position="30"/>
        <end position="55"/>
    </location>
</feature>